<organism evidence="3 4">
    <name type="scientific">Candidatus Propionivibrio aalborgensis</name>
    <dbReference type="NCBI Taxonomy" id="1860101"/>
    <lineage>
        <taxon>Bacteria</taxon>
        <taxon>Pseudomonadati</taxon>
        <taxon>Pseudomonadota</taxon>
        <taxon>Betaproteobacteria</taxon>
        <taxon>Rhodocyclales</taxon>
        <taxon>Rhodocyclaceae</taxon>
        <taxon>Propionivibrio</taxon>
    </lineage>
</organism>
<feature type="domain" description="TIR" evidence="2">
    <location>
        <begin position="362"/>
        <end position="470"/>
    </location>
</feature>
<sequence length="519" mass="55564">MFASILRYRWLRELRALWPWAVGLLLLALAGQLALTSPRTSVNLDSIGSLRALPGQAITLSHPVSERVLVTYTSGREGGLDLRFEQARLAPETLELLRRVGIMAPAVEAPASWITRAEPGIGAESMSSFEVAAVDSGKLPRTLLLRVLAGATPRQVRLELLARGAPLEVTLALPWTGDAHAPRKMLRLGETELLLPGALPIKLLIPPEASMRAIISLPDKPQASQSADLEFGTFTGREGGGLAVSALGIEAAPGAGSLLACGGTAGSLLWRAAGRLATGDCPESVGPITVRSLQLRSDMADLTVGGDAWVLEDGQPLGEDLLSRLRQQPVWWALLLLVDGLLLLWALLAIVPGPRRITVRGVFISYRRADSGPRVGRLHDRLVARLGAERVFLDLESIPAGEDFDRFIADSLSRVDIVLAVIGPQWLELRDEHGQRRLDAESDLVRREIAAALLAGVRVIPVLVGGAPMPTADQLPSDIAALAGRNAMAIGDLKFLRDADDLIDQFEYAPVHSTGNGTP</sequence>
<dbReference type="Gene3D" id="3.40.50.10140">
    <property type="entry name" value="Toll/interleukin-1 receptor homology (TIR) domain"/>
    <property type="match status" value="1"/>
</dbReference>
<keyword evidence="1" id="KW-0812">Transmembrane</keyword>
<dbReference type="Proteomes" id="UP000199600">
    <property type="component" value="Unassembled WGS sequence"/>
</dbReference>
<evidence type="ECO:0000313" key="4">
    <source>
        <dbReference type="Proteomes" id="UP000199600"/>
    </source>
</evidence>
<protein>
    <recommendedName>
        <fullName evidence="2">TIR domain-containing protein</fullName>
    </recommendedName>
</protein>
<keyword evidence="1" id="KW-0472">Membrane</keyword>
<evidence type="ECO:0000313" key="3">
    <source>
        <dbReference type="EMBL" id="SBT06422.1"/>
    </source>
</evidence>
<dbReference type="AlphaFoldDB" id="A0A1A8XPQ9"/>
<dbReference type="SUPFAM" id="SSF52200">
    <property type="entry name" value="Toll/Interleukin receptor TIR domain"/>
    <property type="match status" value="1"/>
</dbReference>
<dbReference type="RefSeq" id="WP_186410495.1">
    <property type="nucleotide sequence ID" value="NZ_FLQY01000100.1"/>
</dbReference>
<evidence type="ECO:0000256" key="1">
    <source>
        <dbReference type="SAM" id="Phobius"/>
    </source>
</evidence>
<keyword evidence="4" id="KW-1185">Reference proteome</keyword>
<feature type="transmembrane region" description="Helical" evidence="1">
    <location>
        <begin position="330"/>
        <end position="351"/>
    </location>
</feature>
<keyword evidence="1" id="KW-1133">Transmembrane helix</keyword>
<dbReference type="EMBL" id="FLQY01000100">
    <property type="protein sequence ID" value="SBT06422.1"/>
    <property type="molecule type" value="Genomic_DNA"/>
</dbReference>
<dbReference type="InterPro" id="IPR035897">
    <property type="entry name" value="Toll_tir_struct_dom_sf"/>
</dbReference>
<name>A0A1A8XPQ9_9RHOO</name>
<accession>A0A1A8XPQ9</accession>
<reference evidence="3 4" key="1">
    <citation type="submission" date="2016-06" db="EMBL/GenBank/DDBJ databases">
        <authorList>
            <person name="Kjaerup R.B."/>
            <person name="Dalgaard T.S."/>
            <person name="Juul-Madsen H.R."/>
        </authorList>
    </citation>
    <scope>NUCLEOTIDE SEQUENCE [LARGE SCALE GENOMIC DNA]</scope>
    <source>
        <strain evidence="3">2</strain>
    </source>
</reference>
<dbReference type="InterPro" id="IPR000157">
    <property type="entry name" value="TIR_dom"/>
</dbReference>
<evidence type="ECO:0000259" key="2">
    <source>
        <dbReference type="Pfam" id="PF13676"/>
    </source>
</evidence>
<dbReference type="Pfam" id="PF13676">
    <property type="entry name" value="TIR_2"/>
    <property type="match status" value="1"/>
</dbReference>
<proteinExistence type="predicted"/>
<dbReference type="GO" id="GO:0007165">
    <property type="term" value="P:signal transduction"/>
    <property type="evidence" value="ECO:0007669"/>
    <property type="project" value="InterPro"/>
</dbReference>
<gene>
    <name evidence="3" type="ORF">PROAA_1890002</name>
</gene>